<protein>
    <submittedName>
        <fullName evidence="2">Putative reverse transcriptase zinc-binding domain-containing protein</fullName>
    </submittedName>
</protein>
<dbReference type="Proteomes" id="UP000265566">
    <property type="component" value="Chromosome 5"/>
</dbReference>
<dbReference type="InterPro" id="IPR026960">
    <property type="entry name" value="RVT-Znf"/>
</dbReference>
<dbReference type="GO" id="GO:0003964">
    <property type="term" value="F:RNA-directed DNA polymerase activity"/>
    <property type="evidence" value="ECO:0007669"/>
    <property type="project" value="UniProtKB-KW"/>
</dbReference>
<keyword evidence="2" id="KW-0548">Nucleotidyltransferase</keyword>
<dbReference type="EMBL" id="PSQE01000005">
    <property type="protein sequence ID" value="RHN57049.1"/>
    <property type="molecule type" value="Genomic_DNA"/>
</dbReference>
<feature type="domain" description="Reverse transcriptase zinc-binding" evidence="1">
    <location>
        <begin position="40"/>
        <end position="107"/>
    </location>
</feature>
<keyword evidence="2" id="KW-0695">RNA-directed DNA polymerase</keyword>
<evidence type="ECO:0000313" key="3">
    <source>
        <dbReference type="Proteomes" id="UP000265566"/>
    </source>
</evidence>
<name>A0A396HUQ8_MEDTR</name>
<sequence length="108" mass="12704">MSELGNQHNNGSILVQVVTFGFFNNREVEILFEEKRGWDPNCDMRWIWRLKVPAKIQHFIWLCSYNALPTNVCRHYCNMATSPGCTRCSSLMEDHLHCLRDCPHSKEF</sequence>
<proteinExistence type="predicted"/>
<evidence type="ECO:0000313" key="2">
    <source>
        <dbReference type="EMBL" id="RHN57049.1"/>
    </source>
</evidence>
<reference evidence="3" key="1">
    <citation type="journal article" date="2018" name="Nat. Plants">
        <title>Whole-genome landscape of Medicago truncatula symbiotic genes.</title>
        <authorList>
            <person name="Pecrix Y."/>
            <person name="Staton S.E."/>
            <person name="Sallet E."/>
            <person name="Lelandais-Briere C."/>
            <person name="Moreau S."/>
            <person name="Carrere S."/>
            <person name="Blein T."/>
            <person name="Jardinaud M.F."/>
            <person name="Latrasse D."/>
            <person name="Zouine M."/>
            <person name="Zahm M."/>
            <person name="Kreplak J."/>
            <person name="Mayjonade B."/>
            <person name="Satge C."/>
            <person name="Perez M."/>
            <person name="Cauet S."/>
            <person name="Marande W."/>
            <person name="Chantry-Darmon C."/>
            <person name="Lopez-Roques C."/>
            <person name="Bouchez O."/>
            <person name="Berard A."/>
            <person name="Debelle F."/>
            <person name="Munos S."/>
            <person name="Bendahmane A."/>
            <person name="Berges H."/>
            <person name="Niebel A."/>
            <person name="Buitink J."/>
            <person name="Frugier F."/>
            <person name="Benhamed M."/>
            <person name="Crespi M."/>
            <person name="Gouzy J."/>
            <person name="Gamas P."/>
        </authorList>
    </citation>
    <scope>NUCLEOTIDE SEQUENCE [LARGE SCALE GENOMIC DNA]</scope>
    <source>
        <strain evidence="3">cv. Jemalong A17</strain>
    </source>
</reference>
<dbReference type="Pfam" id="PF13966">
    <property type="entry name" value="zf-RVT"/>
    <property type="match status" value="1"/>
</dbReference>
<dbReference type="AlphaFoldDB" id="A0A396HUQ8"/>
<comment type="caution">
    <text evidence="2">The sequence shown here is derived from an EMBL/GenBank/DDBJ whole genome shotgun (WGS) entry which is preliminary data.</text>
</comment>
<keyword evidence="2" id="KW-0808">Transferase</keyword>
<dbReference type="Gramene" id="rna32539">
    <property type="protein sequence ID" value="RHN57049.1"/>
    <property type="gene ID" value="gene32539"/>
</dbReference>
<accession>A0A396HUQ8</accession>
<gene>
    <name evidence="2" type="ORF">MtrunA17_Chr5g0436171</name>
</gene>
<organism evidence="2 3">
    <name type="scientific">Medicago truncatula</name>
    <name type="common">Barrel medic</name>
    <name type="synonym">Medicago tribuloides</name>
    <dbReference type="NCBI Taxonomy" id="3880"/>
    <lineage>
        <taxon>Eukaryota</taxon>
        <taxon>Viridiplantae</taxon>
        <taxon>Streptophyta</taxon>
        <taxon>Embryophyta</taxon>
        <taxon>Tracheophyta</taxon>
        <taxon>Spermatophyta</taxon>
        <taxon>Magnoliopsida</taxon>
        <taxon>eudicotyledons</taxon>
        <taxon>Gunneridae</taxon>
        <taxon>Pentapetalae</taxon>
        <taxon>rosids</taxon>
        <taxon>fabids</taxon>
        <taxon>Fabales</taxon>
        <taxon>Fabaceae</taxon>
        <taxon>Papilionoideae</taxon>
        <taxon>50 kb inversion clade</taxon>
        <taxon>NPAAA clade</taxon>
        <taxon>Hologalegina</taxon>
        <taxon>IRL clade</taxon>
        <taxon>Trifolieae</taxon>
        <taxon>Medicago</taxon>
    </lineage>
</organism>
<evidence type="ECO:0000259" key="1">
    <source>
        <dbReference type="Pfam" id="PF13966"/>
    </source>
</evidence>